<sequence length="348" mass="39633">MGVGISAHEVEQAARRRSKTIDDGLEAERMREARTVRVLMLGLSGAGKSTLAKQVRMIHEKGFADKEKAVYREVVRQNVVMAVLCVLEEMDTHGVQFPTEEMRNTANNIKDRLKMSDSYKAVVDMRHSLLLLTSQKVVKDIMDACIDVETVQLNQYLFRSLDKILSDSYAPSDYDILRVRQKTTGLHEILFHFKGFEFRLCDVDGHCTVKKKWLQNFENVSAILFTAALSSYDVGSKDHEEQTEIHDAMRVFQTVTSYAGFIRSPIILFLNKKDIFQQKLKKVPLTVAFPEYTGKNEFSEACQFIQQKFESFVTHAPERLAVHITNATDTPNIRSVFDSSLAVILDQP</sequence>
<keyword evidence="4 10" id="KW-0547">Nucleotide-binding</keyword>
<feature type="binding site" evidence="11">
    <location>
        <position position="49"/>
    </location>
    <ligand>
        <name>Mg(2+)</name>
        <dbReference type="ChEBI" id="CHEBI:18420"/>
    </ligand>
</feature>
<keyword evidence="5 11" id="KW-0460">Magnesium</keyword>
<dbReference type="EMBL" id="HACG01018635">
    <property type="protein sequence ID" value="CEK65500.1"/>
    <property type="molecule type" value="Transcribed_RNA"/>
</dbReference>
<dbReference type="Gene3D" id="3.40.50.300">
    <property type="entry name" value="P-loop containing nucleotide triphosphate hydrolases"/>
    <property type="match status" value="1"/>
</dbReference>
<keyword evidence="7" id="KW-0564">Palmitate</keyword>
<dbReference type="PROSITE" id="PS51882">
    <property type="entry name" value="G_ALPHA"/>
    <property type="match status" value="1"/>
</dbReference>
<evidence type="ECO:0000256" key="6">
    <source>
        <dbReference type="ARBA" id="ARBA00023134"/>
    </source>
</evidence>
<dbReference type="Pfam" id="PF00503">
    <property type="entry name" value="G-alpha"/>
    <property type="match status" value="1"/>
</dbReference>
<evidence type="ECO:0000256" key="10">
    <source>
        <dbReference type="PIRSR" id="PIRSR601019-1"/>
    </source>
</evidence>
<protein>
    <submittedName>
        <fullName evidence="12">Uncharacterized protein</fullName>
    </submittedName>
</protein>
<dbReference type="FunFam" id="3.40.50.300:FF:003800">
    <property type="entry name" value="Guanine nucleotide-binding protein G(k) subunit alpha"/>
    <property type="match status" value="1"/>
</dbReference>
<evidence type="ECO:0000313" key="12">
    <source>
        <dbReference type="EMBL" id="CEK65500.1"/>
    </source>
</evidence>
<dbReference type="CDD" id="cd00066">
    <property type="entry name" value="G-alpha"/>
    <property type="match status" value="1"/>
</dbReference>
<keyword evidence="2" id="KW-0519">Myristate</keyword>
<evidence type="ECO:0000256" key="3">
    <source>
        <dbReference type="ARBA" id="ARBA00022723"/>
    </source>
</evidence>
<evidence type="ECO:0000256" key="5">
    <source>
        <dbReference type="ARBA" id="ARBA00022842"/>
    </source>
</evidence>
<organism evidence="12">
    <name type="scientific">Arion vulgaris</name>
    <dbReference type="NCBI Taxonomy" id="1028688"/>
    <lineage>
        <taxon>Eukaryota</taxon>
        <taxon>Metazoa</taxon>
        <taxon>Spiralia</taxon>
        <taxon>Lophotrochozoa</taxon>
        <taxon>Mollusca</taxon>
        <taxon>Gastropoda</taxon>
        <taxon>Heterobranchia</taxon>
        <taxon>Euthyneura</taxon>
        <taxon>Panpulmonata</taxon>
        <taxon>Eupulmonata</taxon>
        <taxon>Stylommatophora</taxon>
        <taxon>Helicina</taxon>
        <taxon>Arionoidea</taxon>
        <taxon>Arionidae</taxon>
        <taxon>Arion</taxon>
    </lineage>
</organism>
<keyword evidence="8" id="KW-0807">Transducer</keyword>
<keyword evidence="3 11" id="KW-0479">Metal-binding</keyword>
<feature type="binding site" evidence="11">
    <location>
        <position position="183"/>
    </location>
    <ligand>
        <name>Mg(2+)</name>
        <dbReference type="ChEBI" id="CHEBI:18420"/>
    </ligand>
</feature>
<evidence type="ECO:0000256" key="2">
    <source>
        <dbReference type="ARBA" id="ARBA00022707"/>
    </source>
</evidence>
<dbReference type="SUPFAM" id="SSF52540">
    <property type="entry name" value="P-loop containing nucleoside triphosphate hydrolases"/>
    <property type="match status" value="1"/>
</dbReference>
<name>A0A0B6ZCR3_9EUPU</name>
<accession>A0A0B6ZCR3</accession>
<evidence type="ECO:0000256" key="1">
    <source>
        <dbReference type="ARBA" id="ARBA00011356"/>
    </source>
</evidence>
<dbReference type="SUPFAM" id="SSF47895">
    <property type="entry name" value="Transducin (alpha subunit), insertion domain"/>
    <property type="match status" value="1"/>
</dbReference>
<dbReference type="Gene3D" id="1.10.400.10">
    <property type="entry name" value="GI Alpha 1, domain 2-like"/>
    <property type="match status" value="1"/>
</dbReference>
<dbReference type="InterPro" id="IPR001019">
    <property type="entry name" value="Gprotein_alpha_su"/>
</dbReference>
<evidence type="ECO:0000256" key="9">
    <source>
        <dbReference type="ARBA" id="ARBA00023288"/>
    </source>
</evidence>
<dbReference type="GO" id="GO:0003924">
    <property type="term" value="F:GTPase activity"/>
    <property type="evidence" value="ECO:0007669"/>
    <property type="project" value="InterPro"/>
</dbReference>
<comment type="subunit">
    <text evidence="1">G proteins are composed of 3 units; alpha, beta and gamma. The alpha chain contains the guanine nucleotide binding site.</text>
</comment>
<feature type="binding site" evidence="10">
    <location>
        <begin position="177"/>
        <end position="183"/>
    </location>
    <ligand>
        <name>GTP</name>
        <dbReference type="ChEBI" id="CHEBI:37565"/>
    </ligand>
</feature>
<dbReference type="GO" id="GO:0001664">
    <property type="term" value="F:G protein-coupled receptor binding"/>
    <property type="evidence" value="ECO:0007669"/>
    <property type="project" value="TreeGrafter"/>
</dbReference>
<dbReference type="GO" id="GO:0005525">
    <property type="term" value="F:GTP binding"/>
    <property type="evidence" value="ECO:0007669"/>
    <property type="project" value="UniProtKB-KW"/>
</dbReference>
<dbReference type="GO" id="GO:0005834">
    <property type="term" value="C:heterotrimeric G-protein complex"/>
    <property type="evidence" value="ECO:0007669"/>
    <property type="project" value="TreeGrafter"/>
</dbReference>
<dbReference type="InterPro" id="IPR027417">
    <property type="entry name" value="P-loop_NTPase"/>
</dbReference>
<evidence type="ECO:0000256" key="11">
    <source>
        <dbReference type="PIRSR" id="PIRSR601019-2"/>
    </source>
</evidence>
<keyword evidence="9" id="KW-0449">Lipoprotein</keyword>
<evidence type="ECO:0000256" key="4">
    <source>
        <dbReference type="ARBA" id="ARBA00022741"/>
    </source>
</evidence>
<keyword evidence="6 10" id="KW-0342">GTP-binding</keyword>
<dbReference type="GO" id="GO:0046872">
    <property type="term" value="F:metal ion binding"/>
    <property type="evidence" value="ECO:0007669"/>
    <property type="project" value="UniProtKB-KW"/>
</dbReference>
<dbReference type="PANTHER" id="PTHR10218:SF302">
    <property type="entry name" value="GUANINE NUCLEOTIDE-BINDING PROTEIN ALPHA-5 SUBUNIT"/>
    <property type="match status" value="1"/>
</dbReference>
<reference evidence="12" key="1">
    <citation type="submission" date="2014-12" db="EMBL/GenBank/DDBJ databases">
        <title>Insight into the proteome of Arion vulgaris.</title>
        <authorList>
            <person name="Aradska J."/>
            <person name="Bulat T."/>
            <person name="Smidak R."/>
            <person name="Sarate P."/>
            <person name="Gangsoo J."/>
            <person name="Sialana F."/>
            <person name="Bilban M."/>
            <person name="Lubec G."/>
        </authorList>
    </citation>
    <scope>NUCLEOTIDE SEQUENCE</scope>
    <source>
        <tissue evidence="12">Skin</tissue>
    </source>
</reference>
<dbReference type="GO" id="GO:0031683">
    <property type="term" value="F:G-protein beta/gamma-subunit complex binding"/>
    <property type="evidence" value="ECO:0007669"/>
    <property type="project" value="InterPro"/>
</dbReference>
<dbReference type="GO" id="GO:0007188">
    <property type="term" value="P:adenylate cyclase-modulating G protein-coupled receptor signaling pathway"/>
    <property type="evidence" value="ECO:0007669"/>
    <property type="project" value="TreeGrafter"/>
</dbReference>
<dbReference type="GO" id="GO:0005737">
    <property type="term" value="C:cytoplasm"/>
    <property type="evidence" value="ECO:0007669"/>
    <property type="project" value="TreeGrafter"/>
</dbReference>
<feature type="binding site" evidence="10">
    <location>
        <begin position="271"/>
        <end position="274"/>
    </location>
    <ligand>
        <name>GTP</name>
        <dbReference type="ChEBI" id="CHEBI:37565"/>
    </ligand>
</feature>
<feature type="binding site" evidence="10">
    <location>
        <position position="327"/>
    </location>
    <ligand>
        <name>GTP</name>
        <dbReference type="ChEBI" id="CHEBI:37565"/>
    </ligand>
</feature>
<dbReference type="InterPro" id="IPR011025">
    <property type="entry name" value="GproteinA_insert"/>
</dbReference>
<dbReference type="PRINTS" id="PR00318">
    <property type="entry name" value="GPROTEINA"/>
</dbReference>
<dbReference type="SMART" id="SM00275">
    <property type="entry name" value="G_alpha"/>
    <property type="match status" value="1"/>
</dbReference>
<evidence type="ECO:0000256" key="7">
    <source>
        <dbReference type="ARBA" id="ARBA00023139"/>
    </source>
</evidence>
<gene>
    <name evidence="12" type="primary">ORF55233</name>
</gene>
<dbReference type="PANTHER" id="PTHR10218">
    <property type="entry name" value="GTP-BINDING PROTEIN ALPHA SUBUNIT"/>
    <property type="match status" value="1"/>
</dbReference>
<evidence type="ECO:0000256" key="8">
    <source>
        <dbReference type="ARBA" id="ARBA00023224"/>
    </source>
</evidence>
<dbReference type="AlphaFoldDB" id="A0A0B6ZCR3"/>
<proteinExistence type="predicted"/>